<dbReference type="SMART" id="SM00855">
    <property type="entry name" value="PGAM"/>
    <property type="match status" value="1"/>
</dbReference>
<dbReference type="AlphaFoldDB" id="A0A221W947"/>
<dbReference type="EC" id="3.1.3.73" evidence="1"/>
<accession>A0A221W947</accession>
<dbReference type="GO" id="GO:0070297">
    <property type="term" value="P:regulation of phosphorelay signal transduction system"/>
    <property type="evidence" value="ECO:0007669"/>
    <property type="project" value="TreeGrafter"/>
</dbReference>
<dbReference type="InterPro" id="IPR029033">
    <property type="entry name" value="His_PPase_superfam"/>
</dbReference>
<dbReference type="EMBL" id="CP022521">
    <property type="protein sequence ID" value="ASO22468.1"/>
    <property type="molecule type" value="Genomic_DNA"/>
</dbReference>
<dbReference type="KEGG" id="ahg:AHOG_24310"/>
<dbReference type="PANTHER" id="PTHR48100">
    <property type="entry name" value="BROAD-SPECIFICITY PHOSPHATASE YOR283W-RELATED"/>
    <property type="match status" value="1"/>
</dbReference>
<dbReference type="OrthoDB" id="4697614at2"/>
<dbReference type="CDD" id="cd07067">
    <property type="entry name" value="HP_PGM_like"/>
    <property type="match status" value="1"/>
</dbReference>
<organism evidence="1 2">
    <name type="scientific">Actinoalloteichus hoggarensis</name>
    <dbReference type="NCBI Taxonomy" id="1470176"/>
    <lineage>
        <taxon>Bacteria</taxon>
        <taxon>Bacillati</taxon>
        <taxon>Actinomycetota</taxon>
        <taxon>Actinomycetes</taxon>
        <taxon>Pseudonocardiales</taxon>
        <taxon>Pseudonocardiaceae</taxon>
        <taxon>Actinoalloteichus</taxon>
    </lineage>
</organism>
<evidence type="ECO:0000313" key="1">
    <source>
        <dbReference type="EMBL" id="ASO22468.1"/>
    </source>
</evidence>
<dbReference type="GO" id="GO:0043755">
    <property type="term" value="F:alpha-ribazole phosphatase activity"/>
    <property type="evidence" value="ECO:0007669"/>
    <property type="project" value="UniProtKB-EC"/>
</dbReference>
<dbReference type="SUPFAM" id="SSF53254">
    <property type="entry name" value="Phosphoglycerate mutase-like"/>
    <property type="match status" value="1"/>
</dbReference>
<proteinExistence type="predicted"/>
<evidence type="ECO:0000313" key="2">
    <source>
        <dbReference type="Proteomes" id="UP000204221"/>
    </source>
</evidence>
<sequence length="201" mass="21430">MTAETTAGGAAGTVYLLRHGETEWSATGRHTGVTDLPLTTRGQDEARRAGDLLARLRADAPPPLVLISPRSRARETAELAGLDGEVLAELAEWDYGDYEGRTTPEIREQVPGWTIWSAPTPGGETAAEVGRRADRVLSAVSTRGAGRDVVLVSHGHLLRVLIARALGLSPEQGVRFALQTAAITVLGSERGVPQLRSLNLR</sequence>
<dbReference type="RefSeq" id="WP_093943418.1">
    <property type="nucleotide sequence ID" value="NZ_CP022521.1"/>
</dbReference>
<keyword evidence="2" id="KW-1185">Reference proteome</keyword>
<name>A0A221W947_9PSEU</name>
<gene>
    <name evidence="1" type="primary">cobC</name>
    <name evidence="1" type="ORF">AHOG_24310</name>
</gene>
<dbReference type="Pfam" id="PF00300">
    <property type="entry name" value="His_Phos_1"/>
    <property type="match status" value="1"/>
</dbReference>
<keyword evidence="1" id="KW-0378">Hydrolase</keyword>
<dbReference type="Gene3D" id="3.40.50.1240">
    <property type="entry name" value="Phosphoglycerate mutase-like"/>
    <property type="match status" value="1"/>
</dbReference>
<dbReference type="GO" id="GO:0101006">
    <property type="term" value="F:protein histidine phosphatase activity"/>
    <property type="evidence" value="ECO:0007669"/>
    <property type="project" value="TreeGrafter"/>
</dbReference>
<dbReference type="InterPro" id="IPR013078">
    <property type="entry name" value="His_Pase_superF_clade-1"/>
</dbReference>
<dbReference type="Proteomes" id="UP000204221">
    <property type="component" value="Chromosome"/>
</dbReference>
<dbReference type="InterPro" id="IPR050275">
    <property type="entry name" value="PGM_Phosphatase"/>
</dbReference>
<dbReference type="PANTHER" id="PTHR48100:SF15">
    <property type="entry name" value="SEDOHEPTULOSE 1,7-BISPHOSPHATASE"/>
    <property type="match status" value="1"/>
</dbReference>
<reference evidence="1 2" key="1">
    <citation type="submission" date="2017-07" db="EMBL/GenBank/DDBJ databases">
        <title>Complete genome sequence of Actinoalloteichus hoggarensis DSM 45943, type strain of Actinoalloteichus hoggarensis.</title>
        <authorList>
            <person name="Ruckert C."/>
            <person name="Nouioui I."/>
            <person name="Willmese J."/>
            <person name="van Wezel G."/>
            <person name="Klenk H.-P."/>
            <person name="Kalinowski J."/>
            <person name="Zotchev S.B."/>
        </authorList>
    </citation>
    <scope>NUCLEOTIDE SEQUENCE [LARGE SCALE GENOMIC DNA]</scope>
    <source>
        <strain evidence="1 2">DSM 45943</strain>
    </source>
</reference>
<protein>
    <submittedName>
        <fullName evidence="1">Alpha-ribazole phosphatase</fullName>
        <ecNumber evidence="1">3.1.3.73</ecNumber>
    </submittedName>
</protein>